<dbReference type="PATRIC" id="fig|1582439.9.peg.1302"/>
<evidence type="ECO:0000313" key="1">
    <source>
        <dbReference type="EMBL" id="AJM92475.1"/>
    </source>
</evidence>
<evidence type="ECO:0000313" key="2">
    <source>
        <dbReference type="Proteomes" id="UP000032027"/>
    </source>
</evidence>
<accession>A0A0C5BZR2</accession>
<name>A0A0C5BZR2_9ARCH</name>
<sequence>MLKLLECSFGVMGFMKTLAKFCVMKKVRDKANEPDESDEK</sequence>
<dbReference type="AlphaFoldDB" id="A0A0C5BZR2"/>
<reference evidence="2" key="1">
    <citation type="submission" date="2015-02" db="EMBL/GenBank/DDBJ databases">
        <title>Characterization of two novel Thaumarchaeota isolated from the Northern Adriatic Sea.</title>
        <authorList>
            <person name="Bayer B."/>
            <person name="Vojvoda J."/>
            <person name="Offre P."/>
            <person name="Srivastava A."/>
            <person name="Elisabeth N."/>
            <person name="Garcia J.A.L."/>
            <person name="Schleper C."/>
            <person name="Herndl G.J."/>
        </authorList>
    </citation>
    <scope>NUCLEOTIDE SEQUENCE [LARGE SCALE GENOMIC DNA]</scope>
    <source>
        <strain evidence="2">D3C</strain>
    </source>
</reference>
<dbReference type="GeneID" id="74305794"/>
<dbReference type="HOGENOM" id="CLU_3282682_0_0_2"/>
<dbReference type="Proteomes" id="UP000032027">
    <property type="component" value="Chromosome"/>
</dbReference>
<reference evidence="1 2" key="3">
    <citation type="journal article" date="2019" name="Int. J. Syst. Evol. Microbiol.">
        <title>Nitrosopumilus adriaticus sp. nov. and Nitrosopumilus piranensis sp. nov., two ammonia-oxidizing archaea from the Adriatic Sea and members of the class Nitrososphaeria.</title>
        <authorList>
            <person name="Bayer B."/>
            <person name="Vojvoda J."/>
            <person name="Reinthaler T."/>
            <person name="Reyes C."/>
            <person name="Pinto M."/>
            <person name="Herndl G.J."/>
        </authorList>
    </citation>
    <scope>NUCLEOTIDE SEQUENCE [LARGE SCALE GENOMIC DNA]</scope>
    <source>
        <strain evidence="1 2">D3C</strain>
    </source>
</reference>
<dbReference type="RefSeq" id="WP_255464688.1">
    <property type="nucleotide sequence ID" value="NZ_CP010868.1"/>
</dbReference>
<organism evidence="1 2">
    <name type="scientific">Nitrosopumilus piranensis</name>
    <dbReference type="NCBI Taxonomy" id="1582439"/>
    <lineage>
        <taxon>Archaea</taxon>
        <taxon>Nitrososphaerota</taxon>
        <taxon>Nitrososphaeria</taxon>
        <taxon>Nitrosopumilales</taxon>
        <taxon>Nitrosopumilaceae</taxon>
        <taxon>Nitrosopumilus</taxon>
    </lineage>
</organism>
<dbReference type="STRING" id="1582439.NPIRD3C_1263"/>
<dbReference type="EMBL" id="CP010868">
    <property type="protein sequence ID" value="AJM92475.1"/>
    <property type="molecule type" value="Genomic_DNA"/>
</dbReference>
<reference evidence="1 2" key="2">
    <citation type="journal article" date="2016" name="ISME J.">
        <title>Physiological and genomic characterization of two novel marine thaumarchaeal strains indicates niche differentiation.</title>
        <authorList>
            <person name="Bayer B."/>
            <person name="Vojvoda J."/>
            <person name="Offre P."/>
            <person name="Alves R.J."/>
            <person name="Elisabeth N.H."/>
            <person name="Garcia J.A."/>
            <person name="Volland J.M."/>
            <person name="Srivastava A."/>
            <person name="Schleper C."/>
            <person name="Herndl G.J."/>
        </authorList>
    </citation>
    <scope>NUCLEOTIDE SEQUENCE [LARGE SCALE GENOMIC DNA]</scope>
    <source>
        <strain evidence="1 2">D3C</strain>
    </source>
</reference>
<proteinExistence type="predicted"/>
<keyword evidence="2" id="KW-1185">Reference proteome</keyword>
<dbReference type="KEGG" id="nid:NPIRD3C_1263"/>
<gene>
    <name evidence="1" type="ORF">NPIRD3C_1263</name>
</gene>
<protein>
    <submittedName>
        <fullName evidence="1">Uncharacterized protein</fullName>
    </submittedName>
</protein>